<dbReference type="Pfam" id="PF07690">
    <property type="entry name" value="MFS_1"/>
    <property type="match status" value="1"/>
</dbReference>
<feature type="transmembrane region" description="Helical" evidence="4">
    <location>
        <begin position="101"/>
        <end position="124"/>
    </location>
</feature>
<evidence type="ECO:0000256" key="3">
    <source>
        <dbReference type="ARBA" id="ARBA00023136"/>
    </source>
</evidence>
<dbReference type="AlphaFoldDB" id="A0A6M4H2F5"/>
<organism evidence="5 6">
    <name type="scientific">Usitatibacter rugosus</name>
    <dbReference type="NCBI Taxonomy" id="2732067"/>
    <lineage>
        <taxon>Bacteria</taxon>
        <taxon>Pseudomonadati</taxon>
        <taxon>Pseudomonadota</taxon>
        <taxon>Betaproteobacteria</taxon>
        <taxon>Nitrosomonadales</taxon>
        <taxon>Usitatibacteraceae</taxon>
        <taxon>Usitatibacter</taxon>
    </lineage>
</organism>
<dbReference type="Gene3D" id="1.20.1250.20">
    <property type="entry name" value="MFS general substrate transporter like domains"/>
    <property type="match status" value="1"/>
</dbReference>
<protein>
    <recommendedName>
        <fullName evidence="7">MFS transporter</fullName>
    </recommendedName>
</protein>
<keyword evidence="1 4" id="KW-0812">Transmembrane</keyword>
<sequence length="395" mass="41367">MRSSLGATLAVLQLVFALTWVIYVIYLPALATQAGIPKQYVPWILLMDQAIFIVCDWAAGVYADRLAAKVGRIGPSLARITLLSCAAFIALPFLVPPGASSLFILLTVVWSATSSALRAPPLVLMGRYATTSQQPWLAGLYLFGLGAAGAVAPYLGLQLKGVDPRIPFALSSIVVAAVTFVLARVDLDEPDAAPSEPARSAGRMPGGIFGFAVAIVLTAIGFQIHFAVNSAPAFVRNGGGPYIEHLMPVFWIGFNLLMLPATMLVKRYDAVVIMLFSALVGTAALYVAGTATGIETLVAAQFVAGGAWGTVLMGAFTAALDLGRTGREGKVTGILFSVLAIAAFARIYFATMVAPAQPQLTPSLWLVPVVAWSLATLVLAGLAAGPGRRVRPAAR</sequence>
<dbReference type="Proteomes" id="UP000501534">
    <property type="component" value="Chromosome"/>
</dbReference>
<dbReference type="RefSeq" id="WP_171095271.1">
    <property type="nucleotide sequence ID" value="NZ_CP053069.1"/>
</dbReference>
<feature type="transmembrane region" description="Helical" evidence="4">
    <location>
        <begin position="297"/>
        <end position="319"/>
    </location>
</feature>
<keyword evidence="6" id="KW-1185">Reference proteome</keyword>
<keyword evidence="2 4" id="KW-1133">Transmembrane helix</keyword>
<evidence type="ECO:0000256" key="1">
    <source>
        <dbReference type="ARBA" id="ARBA00022692"/>
    </source>
</evidence>
<dbReference type="InterPro" id="IPR036259">
    <property type="entry name" value="MFS_trans_sf"/>
</dbReference>
<feature type="transmembrane region" description="Helical" evidence="4">
    <location>
        <begin position="136"/>
        <end position="156"/>
    </location>
</feature>
<feature type="transmembrane region" description="Helical" evidence="4">
    <location>
        <begin position="331"/>
        <end position="351"/>
    </location>
</feature>
<feature type="transmembrane region" description="Helical" evidence="4">
    <location>
        <begin position="168"/>
        <end position="187"/>
    </location>
</feature>
<dbReference type="EMBL" id="CP053069">
    <property type="protein sequence ID" value="QJR12774.1"/>
    <property type="molecule type" value="Genomic_DNA"/>
</dbReference>
<keyword evidence="3 4" id="KW-0472">Membrane</keyword>
<dbReference type="SUPFAM" id="SSF103473">
    <property type="entry name" value="MFS general substrate transporter"/>
    <property type="match status" value="1"/>
</dbReference>
<feature type="transmembrane region" description="Helical" evidence="4">
    <location>
        <begin position="248"/>
        <end position="265"/>
    </location>
</feature>
<dbReference type="KEGG" id="uru:DSM104443_03867"/>
<evidence type="ECO:0000313" key="6">
    <source>
        <dbReference type="Proteomes" id="UP000501534"/>
    </source>
</evidence>
<feature type="transmembrane region" description="Helical" evidence="4">
    <location>
        <begin position="272"/>
        <end position="291"/>
    </location>
</feature>
<evidence type="ECO:0000313" key="5">
    <source>
        <dbReference type="EMBL" id="QJR12774.1"/>
    </source>
</evidence>
<evidence type="ECO:0008006" key="7">
    <source>
        <dbReference type="Google" id="ProtNLM"/>
    </source>
</evidence>
<evidence type="ECO:0000256" key="2">
    <source>
        <dbReference type="ARBA" id="ARBA00022989"/>
    </source>
</evidence>
<accession>A0A6M4H2F5</accession>
<gene>
    <name evidence="5" type="ORF">DSM104443_03867</name>
</gene>
<proteinExistence type="predicted"/>
<dbReference type="InterPro" id="IPR011701">
    <property type="entry name" value="MFS"/>
</dbReference>
<name>A0A6M4H2F5_9PROT</name>
<dbReference type="GO" id="GO:0022857">
    <property type="term" value="F:transmembrane transporter activity"/>
    <property type="evidence" value="ECO:0007669"/>
    <property type="project" value="InterPro"/>
</dbReference>
<evidence type="ECO:0000256" key="4">
    <source>
        <dbReference type="SAM" id="Phobius"/>
    </source>
</evidence>
<feature type="transmembrane region" description="Helical" evidence="4">
    <location>
        <begin position="363"/>
        <end position="385"/>
    </location>
</feature>
<feature type="transmembrane region" description="Helical" evidence="4">
    <location>
        <begin position="7"/>
        <end position="28"/>
    </location>
</feature>
<feature type="transmembrane region" description="Helical" evidence="4">
    <location>
        <begin position="76"/>
        <end position="95"/>
    </location>
</feature>
<reference evidence="5 6" key="1">
    <citation type="submission" date="2020-04" db="EMBL/GenBank/DDBJ databases">
        <title>Usitatibacter rugosus gen. nov., sp. nov. and Usitatibacter palustris sp. nov., novel members of Usitatibacteraceae fam. nov. within the order Nitrosomonadales isolated from soil.</title>
        <authorList>
            <person name="Huber K.J."/>
            <person name="Neumann-Schaal M."/>
            <person name="Geppert A."/>
            <person name="Luckner M."/>
            <person name="Wanner G."/>
            <person name="Overmann J."/>
        </authorList>
    </citation>
    <scope>NUCLEOTIDE SEQUENCE [LARGE SCALE GENOMIC DNA]</scope>
    <source>
        <strain evidence="5 6">0125_3</strain>
    </source>
</reference>
<feature type="transmembrane region" description="Helical" evidence="4">
    <location>
        <begin position="40"/>
        <end position="64"/>
    </location>
</feature>
<feature type="transmembrane region" description="Helical" evidence="4">
    <location>
        <begin position="208"/>
        <end position="228"/>
    </location>
</feature>